<dbReference type="InterPro" id="IPR011993">
    <property type="entry name" value="PH-like_dom_sf"/>
</dbReference>
<feature type="domain" description="NECAP PHear" evidence="2">
    <location>
        <begin position="11"/>
        <end position="161"/>
    </location>
</feature>
<organism evidence="3">
    <name type="scientific">Entomoneis paludosa</name>
    <dbReference type="NCBI Taxonomy" id="265537"/>
    <lineage>
        <taxon>Eukaryota</taxon>
        <taxon>Sar</taxon>
        <taxon>Stramenopiles</taxon>
        <taxon>Ochrophyta</taxon>
        <taxon>Bacillariophyta</taxon>
        <taxon>Bacillariophyceae</taxon>
        <taxon>Bacillariophycidae</taxon>
        <taxon>Entomoneidaceae</taxon>
        <taxon>Entomoneis</taxon>
    </lineage>
</organism>
<dbReference type="SUPFAM" id="SSF50729">
    <property type="entry name" value="PH domain-like"/>
    <property type="match status" value="1"/>
</dbReference>
<feature type="region of interest" description="Disordered" evidence="1">
    <location>
        <begin position="179"/>
        <end position="244"/>
    </location>
</feature>
<dbReference type="Pfam" id="PF07933">
    <property type="entry name" value="DUF1681"/>
    <property type="match status" value="1"/>
</dbReference>
<dbReference type="PANTHER" id="PTHR12847:SF9">
    <property type="entry name" value="NECAP-LIKE PROTEIN CG9132"/>
    <property type="match status" value="1"/>
</dbReference>
<dbReference type="Gene3D" id="2.30.29.30">
    <property type="entry name" value="Pleckstrin-homology domain (PH domain)/Phosphotyrosine-binding domain (PTB)"/>
    <property type="match status" value="1"/>
</dbReference>
<name>A0A7S2YAF3_9STRA</name>
<reference evidence="3" key="1">
    <citation type="submission" date="2021-01" db="EMBL/GenBank/DDBJ databases">
        <authorList>
            <person name="Corre E."/>
            <person name="Pelletier E."/>
            <person name="Niang G."/>
            <person name="Scheremetjew M."/>
            <person name="Finn R."/>
            <person name="Kale V."/>
            <person name="Holt S."/>
            <person name="Cochrane G."/>
            <person name="Meng A."/>
            <person name="Brown T."/>
            <person name="Cohen L."/>
        </authorList>
    </citation>
    <scope>NUCLEOTIDE SEQUENCE</scope>
    <source>
        <strain evidence="3">CCMP125</strain>
    </source>
</reference>
<feature type="compositionally biased region" description="Basic and acidic residues" evidence="1">
    <location>
        <begin position="235"/>
        <end position="244"/>
    </location>
</feature>
<evidence type="ECO:0000256" key="1">
    <source>
        <dbReference type="SAM" id="MobiDB-lite"/>
    </source>
</evidence>
<dbReference type="PANTHER" id="PTHR12847">
    <property type="entry name" value="ATP-BINDING CASSETTE ABC TRANSPORTER-RELATED"/>
    <property type="match status" value="1"/>
</dbReference>
<dbReference type="GO" id="GO:0030125">
    <property type="term" value="C:clathrin vesicle coat"/>
    <property type="evidence" value="ECO:0007669"/>
    <property type="project" value="TreeGrafter"/>
</dbReference>
<proteinExistence type="predicted"/>
<dbReference type="GO" id="GO:0006897">
    <property type="term" value="P:endocytosis"/>
    <property type="evidence" value="ECO:0007669"/>
    <property type="project" value="InterPro"/>
</dbReference>
<accession>A0A7S2YAF3</accession>
<gene>
    <name evidence="3" type="ORF">APAL1065_LOCUS10866</name>
</gene>
<dbReference type="AlphaFoldDB" id="A0A7S2YAF3"/>
<dbReference type="InterPro" id="IPR012466">
    <property type="entry name" value="NECAP_PHear"/>
</dbReference>
<evidence type="ECO:0000259" key="2">
    <source>
        <dbReference type="Pfam" id="PF07933"/>
    </source>
</evidence>
<evidence type="ECO:0000313" key="3">
    <source>
        <dbReference type="EMBL" id="CAD9963264.1"/>
    </source>
</evidence>
<protein>
    <recommendedName>
        <fullName evidence="2">NECAP PHear domain-containing protein</fullName>
    </recommendedName>
</protein>
<sequence>MAEDEASSAMRQRLMTSDEVYLYKIPPMKNAGGHRAEDWNLAEPLKTCTLLVERREDTLVLEFQADGGVFAQSTLDTTKGGKVAQFLEQCVDTSRYFVVKIQGAGGREAMIGFGFRDREKATDLRESLQHYEKSIQREAEAHETVGNFHIPQLAEGEKIHVGGKTGKTKVVKSKEKKVGIPLLSKKPPPPSEEDSTPKKIEKVSLTMEGIDLNAPSGDAGSDTGSGGAVFEGDEAEWKTEFDMK</sequence>
<dbReference type="EMBL" id="HBHT01016300">
    <property type="protein sequence ID" value="CAD9963264.1"/>
    <property type="molecule type" value="Transcribed_RNA"/>
</dbReference>